<dbReference type="PANTHER" id="PTHR30531">
    <property type="entry name" value="FLAGELLAR BIOSYNTHETIC PROTEIN FLHB"/>
    <property type="match status" value="1"/>
</dbReference>
<gene>
    <name evidence="1" type="ORF">ABIA69_000343</name>
</gene>
<dbReference type="EMBL" id="JBEPSB010000001">
    <property type="protein sequence ID" value="MET4559200.1"/>
    <property type="molecule type" value="Genomic_DNA"/>
</dbReference>
<dbReference type="Proteomes" id="UP001549363">
    <property type="component" value="Unassembled WGS sequence"/>
</dbReference>
<sequence>MSEEKITRKEAIALTYKQGKFDSPMVIAKGKGKVAENILARANEHDVPIYEDPNLVQLLGQLDLNESIPEELYQAVAEVFAFIYRLDQQHGQNNRKDKVF</sequence>
<evidence type="ECO:0000313" key="1">
    <source>
        <dbReference type="EMBL" id="MET4559200.1"/>
    </source>
</evidence>
<dbReference type="Pfam" id="PF01312">
    <property type="entry name" value="Bac_export_2"/>
    <property type="match status" value="1"/>
</dbReference>
<keyword evidence="1" id="KW-0966">Cell projection</keyword>
<dbReference type="Gene3D" id="3.40.1690.10">
    <property type="entry name" value="secretion proteins EscU"/>
    <property type="match status" value="1"/>
</dbReference>
<keyword evidence="1" id="KW-0969">Cilium</keyword>
<dbReference type="PANTHER" id="PTHR30531:SF12">
    <property type="entry name" value="FLAGELLAR BIOSYNTHETIC PROTEIN FLHB"/>
    <property type="match status" value="1"/>
</dbReference>
<protein>
    <submittedName>
        <fullName evidence="1">Flagellar biosynthesis protein</fullName>
    </submittedName>
</protein>
<dbReference type="SUPFAM" id="SSF160544">
    <property type="entry name" value="EscU C-terminal domain-like"/>
    <property type="match status" value="1"/>
</dbReference>
<name>A0ABV2PE25_9BACI</name>
<dbReference type="InterPro" id="IPR006135">
    <property type="entry name" value="T3SS_substrate_exporter"/>
</dbReference>
<organism evidence="1 2">
    <name type="scientific">Lysinibacillus parviboronicapiens</name>
    <dbReference type="NCBI Taxonomy" id="436516"/>
    <lineage>
        <taxon>Bacteria</taxon>
        <taxon>Bacillati</taxon>
        <taxon>Bacillota</taxon>
        <taxon>Bacilli</taxon>
        <taxon>Bacillales</taxon>
        <taxon>Bacillaceae</taxon>
        <taxon>Lysinibacillus</taxon>
    </lineage>
</organism>
<proteinExistence type="predicted"/>
<keyword evidence="2" id="KW-1185">Reference proteome</keyword>
<comment type="caution">
    <text evidence="1">The sequence shown here is derived from an EMBL/GenBank/DDBJ whole genome shotgun (WGS) entry which is preliminary data.</text>
</comment>
<reference evidence="1 2" key="1">
    <citation type="submission" date="2024-06" db="EMBL/GenBank/DDBJ databases">
        <title>Sorghum-associated microbial communities from plants grown in Nebraska, USA.</title>
        <authorList>
            <person name="Schachtman D."/>
        </authorList>
    </citation>
    <scope>NUCLEOTIDE SEQUENCE [LARGE SCALE GENOMIC DNA]</scope>
    <source>
        <strain evidence="1 2">736</strain>
    </source>
</reference>
<keyword evidence="1" id="KW-0282">Flagellum</keyword>
<dbReference type="RefSeq" id="WP_107947743.1">
    <property type="nucleotide sequence ID" value="NZ_CP073713.1"/>
</dbReference>
<dbReference type="InterPro" id="IPR029025">
    <property type="entry name" value="T3SS_substrate_exporter_C"/>
</dbReference>
<evidence type="ECO:0000313" key="2">
    <source>
        <dbReference type="Proteomes" id="UP001549363"/>
    </source>
</evidence>
<accession>A0ABV2PE25</accession>